<dbReference type="InterPro" id="IPR006076">
    <property type="entry name" value="FAD-dep_OxRdtase"/>
</dbReference>
<dbReference type="Gene3D" id="3.30.9.10">
    <property type="entry name" value="D-Amino Acid Oxidase, subunit A, domain 2"/>
    <property type="match status" value="1"/>
</dbReference>
<dbReference type="EMBL" id="CAJVPA010000195">
    <property type="protein sequence ID" value="CAG8391036.1"/>
    <property type="molecule type" value="Genomic_DNA"/>
</dbReference>
<feature type="compositionally biased region" description="Pro residues" evidence="1">
    <location>
        <begin position="1"/>
        <end position="10"/>
    </location>
</feature>
<feature type="domain" description="FAD dependent oxidoreductase" evidence="2">
    <location>
        <begin position="54"/>
        <end position="429"/>
    </location>
</feature>
<dbReference type="Pfam" id="PF01266">
    <property type="entry name" value="DAO"/>
    <property type="match status" value="1"/>
</dbReference>
<dbReference type="PANTHER" id="PTHR13847">
    <property type="entry name" value="SARCOSINE DEHYDROGENASE-RELATED"/>
    <property type="match status" value="1"/>
</dbReference>
<proteinExistence type="predicted"/>
<evidence type="ECO:0000313" key="3">
    <source>
        <dbReference type="EMBL" id="CAG8391036.1"/>
    </source>
</evidence>
<dbReference type="AlphaFoldDB" id="A0A9W4JC64"/>
<organism evidence="3 4">
    <name type="scientific">Penicillium salamii</name>
    <dbReference type="NCBI Taxonomy" id="1612424"/>
    <lineage>
        <taxon>Eukaryota</taxon>
        <taxon>Fungi</taxon>
        <taxon>Dikarya</taxon>
        <taxon>Ascomycota</taxon>
        <taxon>Pezizomycotina</taxon>
        <taxon>Eurotiomycetes</taxon>
        <taxon>Eurotiomycetidae</taxon>
        <taxon>Eurotiales</taxon>
        <taxon>Aspergillaceae</taxon>
        <taxon>Penicillium</taxon>
    </lineage>
</organism>
<gene>
    <name evidence="3" type="ORF">PSALAMII_LOCUS7056</name>
</gene>
<dbReference type="OrthoDB" id="429143at2759"/>
<dbReference type="Proteomes" id="UP001152646">
    <property type="component" value="Unassembled WGS sequence"/>
</dbReference>
<name>A0A9W4JC64_9EURO</name>
<comment type="caution">
    <text evidence="3">The sequence shown here is derived from an EMBL/GenBank/DDBJ whole genome shotgun (WGS) entry which is preliminary data.</text>
</comment>
<dbReference type="PANTHER" id="PTHR13847:SF279">
    <property type="entry name" value="FAD DEPENDENT OXIDOREDUCTASE DOMAIN-CONTAINING PROTEIN-RELATED"/>
    <property type="match status" value="1"/>
</dbReference>
<dbReference type="GO" id="GO:0005737">
    <property type="term" value="C:cytoplasm"/>
    <property type="evidence" value="ECO:0007669"/>
    <property type="project" value="TreeGrafter"/>
</dbReference>
<reference evidence="3" key="1">
    <citation type="submission" date="2021-07" db="EMBL/GenBank/DDBJ databases">
        <authorList>
            <person name="Branca A.L. A."/>
        </authorList>
    </citation>
    <scope>NUCLEOTIDE SEQUENCE</scope>
</reference>
<dbReference type="Gene3D" id="3.50.50.60">
    <property type="entry name" value="FAD/NAD(P)-binding domain"/>
    <property type="match status" value="1"/>
</dbReference>
<evidence type="ECO:0000256" key="1">
    <source>
        <dbReference type="SAM" id="MobiDB-lite"/>
    </source>
</evidence>
<accession>A0A9W4JC64</accession>
<protein>
    <recommendedName>
        <fullName evidence="2">FAD dependent oxidoreductase domain-containing protein</fullName>
    </recommendedName>
</protein>
<sequence>MPHSDCPPLPTAGTPSCFPTPERPEGDKADCFWQTHHDELRDHRSTSGLPSHSDIVIIGAGLAGVSTAYHLTKDGGSSKSITILEARGACSGATGRNGGHCRPDLYGHIPTYMDRAGDRAGAEIAEFEIANLRALKKVIERESIDCDFTLARSVDVWCNEEAAKSAKAVYDRMVAAGFDYMDDVVFYTGDQVEGICGVKGAKACASFTAGTMWPFKFVMHLIKKVLTLGVNLQTHTPVESITQDTQGGYILDTPRGRIHADNVIHANNAYVSGLLPEYGKNIIPCKGICSRITVPEGATAPLLNNSYINRTEDNTLSYFIPRADGSIVVGGAAKLFRSHEEQWYDNVNDGVLIDSAKDYYDGYMQRTYRGWEDTGAKVDKIWTGVMGYSFDSNPHIGHVPEKDGQFILAGFNGHGMPVIWLAAQELAKMVSNGVPFEKTSMPRLFQTSQFRIDRAQAGKVEDGDILGTGNFAATKP</sequence>
<dbReference type="InterPro" id="IPR036188">
    <property type="entry name" value="FAD/NAD-bd_sf"/>
</dbReference>
<evidence type="ECO:0000259" key="2">
    <source>
        <dbReference type="Pfam" id="PF01266"/>
    </source>
</evidence>
<dbReference type="SUPFAM" id="SSF51905">
    <property type="entry name" value="FAD/NAD(P)-binding domain"/>
    <property type="match status" value="1"/>
</dbReference>
<feature type="region of interest" description="Disordered" evidence="1">
    <location>
        <begin position="1"/>
        <end position="23"/>
    </location>
</feature>
<evidence type="ECO:0000313" key="4">
    <source>
        <dbReference type="Proteomes" id="UP001152646"/>
    </source>
</evidence>